<evidence type="ECO:0000259" key="2">
    <source>
        <dbReference type="Pfam" id="PF06580"/>
    </source>
</evidence>
<feature type="transmembrane region" description="Helical" evidence="1">
    <location>
        <begin position="55"/>
        <end position="74"/>
    </location>
</feature>
<feature type="transmembrane region" description="Helical" evidence="1">
    <location>
        <begin position="20"/>
        <end position="39"/>
    </location>
</feature>
<dbReference type="KEGG" id="pgin:FRZ67_20905"/>
<dbReference type="GO" id="GO:0016020">
    <property type="term" value="C:membrane"/>
    <property type="evidence" value="ECO:0007669"/>
    <property type="project" value="InterPro"/>
</dbReference>
<protein>
    <recommendedName>
        <fullName evidence="2">Signal transduction histidine kinase internal region domain-containing protein</fullName>
    </recommendedName>
</protein>
<dbReference type="InterPro" id="IPR036890">
    <property type="entry name" value="HATPase_C_sf"/>
</dbReference>
<dbReference type="Gene3D" id="3.30.565.10">
    <property type="entry name" value="Histidine kinase-like ATPase, C-terminal domain"/>
    <property type="match status" value="1"/>
</dbReference>
<keyword evidence="1" id="KW-0812">Transmembrane</keyword>
<accession>A0A5B8VF45</accession>
<keyword evidence="1" id="KW-1133">Transmembrane helix</keyword>
<keyword evidence="1" id="KW-0472">Membrane</keyword>
<dbReference type="InterPro" id="IPR050640">
    <property type="entry name" value="Bact_2-comp_sensor_kinase"/>
</dbReference>
<sequence length="368" mass="42966">MTRHDFIFTKKFPQRLYRHIAFWFAYYLFSWFASLHPFFDKTTLGKYTVVHGGELVMHVTTQIFFCYFIIYFLWPKFLDRRRYVSFGIGVALSFIFIYGIFFAETITIFRALHNYAGMPFWNGTPVILWINLVGALSYMTMSIGVTIAIKVLKRFYIKVQENQQLTRENANAELQLLKAQIHPHFLFNTLNNIYSFTLNKSMQAPQLVMNLSDTLQYMITDCEADMVSLHQELKMIKDYVDLEKVRYGDRLNFTVEISGETENKKIVPLLMIPFIENSFKHGASKLLHNAWIKLFIQADETILHFTLTNSKPSKEISLGKGGIGLVNVKKRLELLYPKNHLVNFESTVNTFTVNMQVPLINISEIRLI</sequence>
<reference evidence="3 4" key="1">
    <citation type="journal article" date="2016" name="Int. J. Syst. Evol. Microbiol.">
        <title>Panacibacter ginsenosidivorans gen. nov., sp. nov., with ginsenoside converting activity isolated from soil of a ginseng field.</title>
        <authorList>
            <person name="Siddiqi M.Z."/>
            <person name="Muhammad Shafi S."/>
            <person name="Choi K.D."/>
            <person name="Im W.T."/>
        </authorList>
    </citation>
    <scope>NUCLEOTIDE SEQUENCE [LARGE SCALE GENOMIC DNA]</scope>
    <source>
        <strain evidence="3 4">Gsoil1550</strain>
    </source>
</reference>
<feature type="transmembrane region" description="Helical" evidence="1">
    <location>
        <begin position="86"/>
        <end position="106"/>
    </location>
</feature>
<proteinExistence type="predicted"/>
<dbReference type="EMBL" id="CP042435">
    <property type="protein sequence ID" value="QEC69641.1"/>
    <property type="molecule type" value="Genomic_DNA"/>
</dbReference>
<organism evidence="3 4">
    <name type="scientific">Panacibacter ginsenosidivorans</name>
    <dbReference type="NCBI Taxonomy" id="1813871"/>
    <lineage>
        <taxon>Bacteria</taxon>
        <taxon>Pseudomonadati</taxon>
        <taxon>Bacteroidota</taxon>
        <taxon>Chitinophagia</taxon>
        <taxon>Chitinophagales</taxon>
        <taxon>Chitinophagaceae</taxon>
        <taxon>Panacibacter</taxon>
    </lineage>
</organism>
<dbReference type="AlphaFoldDB" id="A0A5B8VF45"/>
<keyword evidence="4" id="KW-1185">Reference proteome</keyword>
<feature type="domain" description="Signal transduction histidine kinase internal region" evidence="2">
    <location>
        <begin position="172"/>
        <end position="251"/>
    </location>
</feature>
<dbReference type="PANTHER" id="PTHR34220">
    <property type="entry name" value="SENSOR HISTIDINE KINASE YPDA"/>
    <property type="match status" value="1"/>
</dbReference>
<feature type="transmembrane region" description="Helical" evidence="1">
    <location>
        <begin position="126"/>
        <end position="149"/>
    </location>
</feature>
<name>A0A5B8VF45_9BACT</name>
<dbReference type="GO" id="GO:0000155">
    <property type="term" value="F:phosphorelay sensor kinase activity"/>
    <property type="evidence" value="ECO:0007669"/>
    <property type="project" value="InterPro"/>
</dbReference>
<dbReference type="PANTHER" id="PTHR34220:SF7">
    <property type="entry name" value="SENSOR HISTIDINE KINASE YPDA"/>
    <property type="match status" value="1"/>
</dbReference>
<gene>
    <name evidence="3" type="ORF">FRZ67_20905</name>
</gene>
<dbReference type="Proteomes" id="UP000321533">
    <property type="component" value="Chromosome"/>
</dbReference>
<evidence type="ECO:0000313" key="3">
    <source>
        <dbReference type="EMBL" id="QEC69641.1"/>
    </source>
</evidence>
<dbReference type="Pfam" id="PF06580">
    <property type="entry name" value="His_kinase"/>
    <property type="match status" value="1"/>
</dbReference>
<evidence type="ECO:0000313" key="4">
    <source>
        <dbReference type="Proteomes" id="UP000321533"/>
    </source>
</evidence>
<dbReference type="InterPro" id="IPR010559">
    <property type="entry name" value="Sig_transdc_His_kin_internal"/>
</dbReference>
<evidence type="ECO:0000256" key="1">
    <source>
        <dbReference type="SAM" id="Phobius"/>
    </source>
</evidence>